<keyword evidence="5 7" id="KW-1133">Transmembrane helix</keyword>
<dbReference type="PROSITE" id="PS00211">
    <property type="entry name" value="ABC_TRANSPORTER_1"/>
    <property type="match status" value="1"/>
</dbReference>
<dbReference type="Gene3D" id="1.20.1560.10">
    <property type="entry name" value="ABC transporter type 1, transmembrane domain"/>
    <property type="match status" value="1"/>
</dbReference>
<dbReference type="PANTHER" id="PTHR24221:SF646">
    <property type="entry name" value="HAEMOLYSIN SECRETION ATP-BINDING PROTEIN"/>
    <property type="match status" value="1"/>
</dbReference>
<dbReference type="RefSeq" id="WP_112331970.1">
    <property type="nucleotide sequence ID" value="NZ_QLYR01000001.1"/>
</dbReference>
<dbReference type="InterPro" id="IPR003593">
    <property type="entry name" value="AAA+_ATPase"/>
</dbReference>
<evidence type="ECO:0000256" key="5">
    <source>
        <dbReference type="ARBA" id="ARBA00022989"/>
    </source>
</evidence>
<dbReference type="AlphaFoldDB" id="A0A328UGK5"/>
<evidence type="ECO:0000259" key="9">
    <source>
        <dbReference type="PROSITE" id="PS50929"/>
    </source>
</evidence>
<feature type="transmembrane region" description="Helical" evidence="7">
    <location>
        <begin position="73"/>
        <end position="95"/>
    </location>
</feature>
<dbReference type="InterPro" id="IPR017871">
    <property type="entry name" value="ABC_transporter-like_CS"/>
</dbReference>
<organism evidence="10 11">
    <name type="scientific">Hydrogeniiclostridium mannosilyticum</name>
    <dbReference type="NCBI Taxonomy" id="2764322"/>
    <lineage>
        <taxon>Bacteria</taxon>
        <taxon>Bacillati</taxon>
        <taxon>Bacillota</taxon>
        <taxon>Clostridia</taxon>
        <taxon>Eubacteriales</taxon>
        <taxon>Acutalibacteraceae</taxon>
        <taxon>Hydrogeniiclostridium</taxon>
    </lineage>
</organism>
<dbReference type="GO" id="GO:0005886">
    <property type="term" value="C:plasma membrane"/>
    <property type="evidence" value="ECO:0007669"/>
    <property type="project" value="UniProtKB-SubCell"/>
</dbReference>
<dbReference type="SUPFAM" id="SSF90123">
    <property type="entry name" value="ABC transporter transmembrane region"/>
    <property type="match status" value="1"/>
</dbReference>
<keyword evidence="4 10" id="KW-0067">ATP-binding</keyword>
<comment type="subcellular location">
    <subcellularLocation>
        <location evidence="1">Cell membrane</location>
        <topology evidence="1">Multi-pass membrane protein</topology>
    </subcellularLocation>
</comment>
<feature type="transmembrane region" description="Helical" evidence="7">
    <location>
        <begin position="294"/>
        <end position="316"/>
    </location>
</feature>
<sequence>MRQKNKRQGEKHSWRRDFQILGRGIRFVGRLEPRMIPIGIIKALCPALSPFVSIIMTSQILNTLLTTRDVQTLAAQVLITIGLNWFFSSLADWSVNYRNVLILSMARKQWMQLSTKMMEMDYQTAENPQTHLLYQQIWDRCVYMGRDLWGVVEKIESLIQGLISVVVSIGITAALFISVPTAENASPFTRVMASPYLSAALLALVVLSVVASVMFSLRQNKAVIKMSADKEFSRGNRIFDYYINHLQDYKTGKDVRLYHQRTLIREEFNRSYNGVSKKLIALCRCNGRFESLRSAVSVTVSGLVYLFVGCKALAGLLSVGNIVQYTGGVTQFISGFSMLMTQLADLKMMSKDFEFYFDYLDRKNVLPHGDRCIKSTADGRHELEFRDVSFRYPGSENWVLRHVNLKLAAGERLAVVGVNGSGKTTMIKLLCRLYDPVEGQILLDGVDIREYDYEAYQNLFSVVFQDFKLFALEVAQNIAADVDYDPARVEEALRQAGLWERVQAMEKGIETPVYKEYYADGVEISGGEAQKLAIARALYRQAAFVILDEPTAALDPISEFEIYSRFDSMVGERTAVYISHRLSSCRFCRRIVVFDNGEVIQSGSHEELLQDEGGKYYQLWTAQAQYYDEESQGEPDGLGMAAASEPS</sequence>
<feature type="domain" description="ABC transporter" evidence="8">
    <location>
        <begin position="383"/>
        <end position="621"/>
    </location>
</feature>
<dbReference type="InterPro" id="IPR036640">
    <property type="entry name" value="ABC1_TM_sf"/>
</dbReference>
<dbReference type="SUPFAM" id="SSF52540">
    <property type="entry name" value="P-loop containing nucleoside triphosphate hydrolases"/>
    <property type="match status" value="1"/>
</dbReference>
<dbReference type="Pfam" id="PF00005">
    <property type="entry name" value="ABC_tran"/>
    <property type="match status" value="1"/>
</dbReference>
<feature type="transmembrane region" description="Helical" evidence="7">
    <location>
        <begin position="40"/>
        <end position="61"/>
    </location>
</feature>
<dbReference type="Gene3D" id="3.40.50.300">
    <property type="entry name" value="P-loop containing nucleotide triphosphate hydrolases"/>
    <property type="match status" value="1"/>
</dbReference>
<dbReference type="PROSITE" id="PS50893">
    <property type="entry name" value="ABC_TRANSPORTER_2"/>
    <property type="match status" value="1"/>
</dbReference>
<keyword evidence="3" id="KW-0547">Nucleotide-binding</keyword>
<dbReference type="InterPro" id="IPR003439">
    <property type="entry name" value="ABC_transporter-like_ATP-bd"/>
</dbReference>
<evidence type="ECO:0000259" key="8">
    <source>
        <dbReference type="PROSITE" id="PS50893"/>
    </source>
</evidence>
<keyword evidence="11" id="KW-1185">Reference proteome</keyword>
<evidence type="ECO:0000256" key="6">
    <source>
        <dbReference type="ARBA" id="ARBA00023136"/>
    </source>
</evidence>
<dbReference type="SMART" id="SM00382">
    <property type="entry name" value="AAA"/>
    <property type="match status" value="1"/>
</dbReference>
<protein>
    <submittedName>
        <fullName evidence="10">ABC transporter ATP-binding protein</fullName>
    </submittedName>
</protein>
<reference evidence="10 11" key="1">
    <citation type="submission" date="2018-06" db="EMBL/GenBank/DDBJ databases">
        <title>Noncontiguous genome sequence of Ruminococcaceae bacterium ASD2818.</title>
        <authorList>
            <person name="Chaplin A.V."/>
            <person name="Sokolova S.R."/>
            <person name="Kochetkova T.O."/>
            <person name="Goltsov A.Y."/>
            <person name="Trofimov D.Y."/>
            <person name="Efimov B.A."/>
        </authorList>
    </citation>
    <scope>NUCLEOTIDE SEQUENCE [LARGE SCALE GENOMIC DNA]</scope>
    <source>
        <strain evidence="10 11">ASD2818</strain>
    </source>
</reference>
<keyword evidence="2 7" id="KW-0812">Transmembrane</keyword>
<gene>
    <name evidence="10" type="ORF">DPQ25_04665</name>
</gene>
<dbReference type="PROSITE" id="PS50929">
    <property type="entry name" value="ABC_TM1F"/>
    <property type="match status" value="1"/>
</dbReference>
<dbReference type="PANTHER" id="PTHR24221">
    <property type="entry name" value="ATP-BINDING CASSETTE SUB-FAMILY B"/>
    <property type="match status" value="1"/>
</dbReference>
<feature type="transmembrane region" description="Helical" evidence="7">
    <location>
        <begin position="197"/>
        <end position="217"/>
    </location>
</feature>
<dbReference type="GO" id="GO:0005524">
    <property type="term" value="F:ATP binding"/>
    <property type="evidence" value="ECO:0007669"/>
    <property type="project" value="UniProtKB-KW"/>
</dbReference>
<name>A0A328UGK5_9FIRM</name>
<evidence type="ECO:0000256" key="7">
    <source>
        <dbReference type="SAM" id="Phobius"/>
    </source>
</evidence>
<dbReference type="GO" id="GO:0034040">
    <property type="term" value="F:ATPase-coupled lipid transmembrane transporter activity"/>
    <property type="evidence" value="ECO:0007669"/>
    <property type="project" value="TreeGrafter"/>
</dbReference>
<dbReference type="InterPro" id="IPR011527">
    <property type="entry name" value="ABC1_TM_dom"/>
</dbReference>
<dbReference type="GO" id="GO:0140359">
    <property type="term" value="F:ABC-type transporter activity"/>
    <property type="evidence" value="ECO:0007669"/>
    <property type="project" value="InterPro"/>
</dbReference>
<proteinExistence type="predicted"/>
<dbReference type="EMBL" id="QLYR01000001">
    <property type="protein sequence ID" value="RAQ30776.1"/>
    <property type="molecule type" value="Genomic_DNA"/>
</dbReference>
<evidence type="ECO:0000256" key="3">
    <source>
        <dbReference type="ARBA" id="ARBA00022741"/>
    </source>
</evidence>
<dbReference type="GO" id="GO:0016887">
    <property type="term" value="F:ATP hydrolysis activity"/>
    <property type="evidence" value="ECO:0007669"/>
    <property type="project" value="InterPro"/>
</dbReference>
<comment type="caution">
    <text evidence="10">The sequence shown here is derived from an EMBL/GenBank/DDBJ whole genome shotgun (WGS) entry which is preliminary data.</text>
</comment>
<dbReference type="Proteomes" id="UP000249377">
    <property type="component" value="Unassembled WGS sequence"/>
</dbReference>
<feature type="transmembrane region" description="Helical" evidence="7">
    <location>
        <begin position="158"/>
        <end position="177"/>
    </location>
</feature>
<evidence type="ECO:0000313" key="10">
    <source>
        <dbReference type="EMBL" id="RAQ30776.1"/>
    </source>
</evidence>
<evidence type="ECO:0000256" key="1">
    <source>
        <dbReference type="ARBA" id="ARBA00004651"/>
    </source>
</evidence>
<keyword evidence="6 7" id="KW-0472">Membrane</keyword>
<accession>A0A328UGK5</accession>
<dbReference type="InterPro" id="IPR039421">
    <property type="entry name" value="Type_1_exporter"/>
</dbReference>
<dbReference type="InterPro" id="IPR027417">
    <property type="entry name" value="P-loop_NTPase"/>
</dbReference>
<feature type="domain" description="ABC transmembrane type-1" evidence="9">
    <location>
        <begin position="144"/>
        <end position="348"/>
    </location>
</feature>
<evidence type="ECO:0000256" key="4">
    <source>
        <dbReference type="ARBA" id="ARBA00022840"/>
    </source>
</evidence>
<evidence type="ECO:0000313" key="11">
    <source>
        <dbReference type="Proteomes" id="UP000249377"/>
    </source>
</evidence>
<evidence type="ECO:0000256" key="2">
    <source>
        <dbReference type="ARBA" id="ARBA00022692"/>
    </source>
</evidence>